<dbReference type="CDD" id="cd00067">
    <property type="entry name" value="GAL4"/>
    <property type="match status" value="1"/>
</dbReference>
<gene>
    <name evidence="10" type="ORF">MIND_01241800</name>
</gene>
<dbReference type="Proteomes" id="UP000636479">
    <property type="component" value="Unassembled WGS sequence"/>
</dbReference>
<dbReference type="SMART" id="SM00066">
    <property type="entry name" value="GAL4"/>
    <property type="match status" value="1"/>
</dbReference>
<evidence type="ECO:0000256" key="1">
    <source>
        <dbReference type="ARBA" id="ARBA00004123"/>
    </source>
</evidence>
<proteinExistence type="predicted"/>
<feature type="domain" description="Zn(2)-C6 fungal-type" evidence="9">
    <location>
        <begin position="19"/>
        <end position="51"/>
    </location>
</feature>
<evidence type="ECO:0000256" key="3">
    <source>
        <dbReference type="ARBA" id="ARBA00022833"/>
    </source>
</evidence>
<evidence type="ECO:0000256" key="7">
    <source>
        <dbReference type="ARBA" id="ARBA00023242"/>
    </source>
</evidence>
<feature type="region of interest" description="Disordered" evidence="8">
    <location>
        <begin position="99"/>
        <end position="127"/>
    </location>
</feature>
<comment type="subcellular location">
    <subcellularLocation>
        <location evidence="1">Nucleus</location>
    </subcellularLocation>
</comment>
<keyword evidence="11" id="KW-1185">Reference proteome</keyword>
<keyword evidence="3" id="KW-0862">Zinc</keyword>
<evidence type="ECO:0000256" key="5">
    <source>
        <dbReference type="ARBA" id="ARBA00023125"/>
    </source>
</evidence>
<evidence type="ECO:0000256" key="6">
    <source>
        <dbReference type="ARBA" id="ARBA00023163"/>
    </source>
</evidence>
<dbReference type="PROSITE" id="PS50048">
    <property type="entry name" value="ZN2_CY6_FUNGAL_2"/>
    <property type="match status" value="1"/>
</dbReference>
<evidence type="ECO:0000256" key="4">
    <source>
        <dbReference type="ARBA" id="ARBA00023015"/>
    </source>
</evidence>
<evidence type="ECO:0000256" key="8">
    <source>
        <dbReference type="SAM" id="MobiDB-lite"/>
    </source>
</evidence>
<accession>A0A8H6S4F3</accession>
<evidence type="ECO:0000313" key="10">
    <source>
        <dbReference type="EMBL" id="KAF7292148.1"/>
    </source>
</evidence>
<dbReference type="GO" id="GO:0008270">
    <property type="term" value="F:zinc ion binding"/>
    <property type="evidence" value="ECO:0007669"/>
    <property type="project" value="InterPro"/>
</dbReference>
<dbReference type="GO" id="GO:0003677">
    <property type="term" value="F:DNA binding"/>
    <property type="evidence" value="ECO:0007669"/>
    <property type="project" value="UniProtKB-KW"/>
</dbReference>
<keyword evidence="4" id="KW-0805">Transcription regulation</keyword>
<dbReference type="GO" id="GO:0005634">
    <property type="term" value="C:nucleus"/>
    <property type="evidence" value="ECO:0007669"/>
    <property type="project" value="UniProtKB-SubCell"/>
</dbReference>
<comment type="caution">
    <text evidence="10">The sequence shown here is derived from an EMBL/GenBank/DDBJ whole genome shotgun (WGS) entry which is preliminary data.</text>
</comment>
<dbReference type="AlphaFoldDB" id="A0A8H6S4F3"/>
<name>A0A8H6S4F3_9AGAR</name>
<dbReference type="GeneID" id="59351423"/>
<dbReference type="RefSeq" id="XP_037214875.1">
    <property type="nucleotide sequence ID" value="XM_037368907.1"/>
</dbReference>
<keyword evidence="6" id="KW-0804">Transcription</keyword>
<reference evidence="10" key="1">
    <citation type="submission" date="2020-05" db="EMBL/GenBank/DDBJ databases">
        <title>Mycena genomes resolve the evolution of fungal bioluminescence.</title>
        <authorList>
            <person name="Tsai I.J."/>
        </authorList>
    </citation>
    <scope>NUCLEOTIDE SEQUENCE</scope>
    <source>
        <strain evidence="10">171206Taipei</strain>
    </source>
</reference>
<dbReference type="CDD" id="cd12148">
    <property type="entry name" value="fungal_TF_MHR"/>
    <property type="match status" value="1"/>
</dbReference>
<dbReference type="InterPro" id="IPR036864">
    <property type="entry name" value="Zn2-C6_fun-type_DNA-bd_sf"/>
</dbReference>
<evidence type="ECO:0000313" key="11">
    <source>
        <dbReference type="Proteomes" id="UP000636479"/>
    </source>
</evidence>
<feature type="region of interest" description="Disordered" evidence="8">
    <location>
        <begin position="669"/>
        <end position="691"/>
    </location>
</feature>
<keyword evidence="5" id="KW-0238">DNA-binding</keyword>
<dbReference type="EMBL" id="JACAZF010000012">
    <property type="protein sequence ID" value="KAF7292148.1"/>
    <property type="molecule type" value="Genomic_DNA"/>
</dbReference>
<dbReference type="InterPro" id="IPR001138">
    <property type="entry name" value="Zn2Cys6_DnaBD"/>
</dbReference>
<protein>
    <recommendedName>
        <fullName evidence="9">Zn(2)-C6 fungal-type domain-containing protein</fullName>
    </recommendedName>
</protein>
<feature type="compositionally biased region" description="Basic and acidic residues" evidence="8">
    <location>
        <begin position="669"/>
        <end position="683"/>
    </location>
</feature>
<dbReference type="SUPFAM" id="SSF57701">
    <property type="entry name" value="Zn2/Cys6 DNA-binding domain"/>
    <property type="match status" value="1"/>
</dbReference>
<organism evidence="10 11">
    <name type="scientific">Mycena indigotica</name>
    <dbReference type="NCBI Taxonomy" id="2126181"/>
    <lineage>
        <taxon>Eukaryota</taxon>
        <taxon>Fungi</taxon>
        <taxon>Dikarya</taxon>
        <taxon>Basidiomycota</taxon>
        <taxon>Agaricomycotina</taxon>
        <taxon>Agaricomycetes</taxon>
        <taxon>Agaricomycetidae</taxon>
        <taxon>Agaricales</taxon>
        <taxon>Marasmiineae</taxon>
        <taxon>Mycenaceae</taxon>
        <taxon>Mycena</taxon>
    </lineage>
</organism>
<dbReference type="Pfam" id="PF00172">
    <property type="entry name" value="Zn_clus"/>
    <property type="match status" value="1"/>
</dbReference>
<dbReference type="InterPro" id="IPR007219">
    <property type="entry name" value="XnlR_reg_dom"/>
</dbReference>
<dbReference type="PROSITE" id="PS00463">
    <property type="entry name" value="ZN2_CY6_FUNGAL_1"/>
    <property type="match status" value="1"/>
</dbReference>
<evidence type="ECO:0000256" key="2">
    <source>
        <dbReference type="ARBA" id="ARBA00022723"/>
    </source>
</evidence>
<dbReference type="Gene3D" id="4.10.240.10">
    <property type="entry name" value="Zn(2)-C6 fungal-type DNA-binding domain"/>
    <property type="match status" value="1"/>
</dbReference>
<dbReference type="InterPro" id="IPR051615">
    <property type="entry name" value="Transcr_Regulatory_Elem"/>
</dbReference>
<dbReference type="PANTHER" id="PTHR31313">
    <property type="entry name" value="TY1 ENHANCER ACTIVATOR"/>
    <property type="match status" value="1"/>
</dbReference>
<sequence length="803" mass="90274">MRKSSSTSSRTRARYTLQACDVCRAKKIRCDGLKDICGQCVSSKRQAECAWTKQPVRKPRTEAHFEALRKRADALESYTRLLERQLATCRCRTAFGYGSSSQGGGADAAVGVDEEAVEEEPSDERNQTDITQELCVPTAKLKLEDRDLLFHGITTPFRFSSTTTARPAPSPAATFGSYILMIEGVDESQCDPTFDWSRYLPHDILFDRKEHDRLLDLVFKFFTSWCMRIVPALFLRDMYRYLTHPDPYPHKLKTSHYSPMLHNALLALGSAYSDDPKVRSVTARRAIVAHAKSFIEAEVARPDISVVNALAIVGSFHSSHGEMMLGWTYFGMSIRISQSLGLSIDTVPWVRSGLITKTDMVDRNWTYWITFTQDVCWSLYVGRDLTVPAPPSAKYLRPVSGEGGWFDELDEAPVSYACPPGGTKQPAQPNYLGKVNDATCDLLLIATKIMAVINNLGRKATRQEVADKIITDIESVLSHIRFFADILKKLLSVQLHTWKSQLQAEVDITPLTRETSTPHRLMMHAAYWWCFILLHRPFFHQKLRPAHGSDPQVDHVKLCKRAAENIMELLEAWRKLYGLRFSQVTLVSDLRRNLYSRLGLSFLLLAANSTSPTRSRIASTSLRTALTQVELCIQYLGEIGQTWQTGNLMGNILRNLLIEQIRPLLEKRRAGEAARDNSKDRTPPDNLTEPSVITNLTTSLAPASLDFDSMGHPSNSMSPLPTSLDDLFLDSVTNSVFEDDSIPLPDFLQAMLGPEPIPDAPYMPPFDLGYSNMELDFGLDFANNGVGDLSLNLAANLNWDYWR</sequence>
<feature type="compositionally biased region" description="Acidic residues" evidence="8">
    <location>
        <begin position="112"/>
        <end position="122"/>
    </location>
</feature>
<keyword evidence="7" id="KW-0539">Nucleus</keyword>
<dbReference type="PANTHER" id="PTHR31313:SF81">
    <property type="entry name" value="TY1 ENHANCER ACTIVATOR"/>
    <property type="match status" value="1"/>
</dbReference>
<dbReference type="OrthoDB" id="2154091at2759"/>
<dbReference type="GO" id="GO:0000981">
    <property type="term" value="F:DNA-binding transcription factor activity, RNA polymerase II-specific"/>
    <property type="evidence" value="ECO:0007669"/>
    <property type="project" value="InterPro"/>
</dbReference>
<dbReference type="GO" id="GO:0006351">
    <property type="term" value="P:DNA-templated transcription"/>
    <property type="evidence" value="ECO:0007669"/>
    <property type="project" value="InterPro"/>
</dbReference>
<evidence type="ECO:0000259" key="9">
    <source>
        <dbReference type="PROSITE" id="PS50048"/>
    </source>
</evidence>
<dbReference type="Pfam" id="PF04082">
    <property type="entry name" value="Fungal_trans"/>
    <property type="match status" value="1"/>
</dbReference>
<keyword evidence="2" id="KW-0479">Metal-binding</keyword>